<dbReference type="AlphaFoldDB" id="A0AA36C7Y3"/>
<feature type="region of interest" description="Disordered" evidence="1">
    <location>
        <begin position="637"/>
        <end position="658"/>
    </location>
</feature>
<reference evidence="3" key="1">
    <citation type="submission" date="2023-06" db="EMBL/GenBank/DDBJ databases">
        <authorList>
            <person name="Delattre M."/>
        </authorList>
    </citation>
    <scope>NUCLEOTIDE SEQUENCE</scope>
    <source>
        <strain evidence="3">AF72</strain>
    </source>
</reference>
<feature type="chain" id="PRO_5041287133" description="VHS domain-containing protein" evidence="2">
    <location>
        <begin position="22"/>
        <end position="670"/>
    </location>
</feature>
<accession>A0AA36C7Y3</accession>
<evidence type="ECO:0008006" key="5">
    <source>
        <dbReference type="Google" id="ProtNLM"/>
    </source>
</evidence>
<organism evidence="3 4">
    <name type="scientific">Mesorhabditis spiculigera</name>
    <dbReference type="NCBI Taxonomy" id="96644"/>
    <lineage>
        <taxon>Eukaryota</taxon>
        <taxon>Metazoa</taxon>
        <taxon>Ecdysozoa</taxon>
        <taxon>Nematoda</taxon>
        <taxon>Chromadorea</taxon>
        <taxon>Rhabditida</taxon>
        <taxon>Rhabditina</taxon>
        <taxon>Rhabditomorpha</taxon>
        <taxon>Rhabditoidea</taxon>
        <taxon>Rhabditidae</taxon>
        <taxon>Mesorhabditinae</taxon>
        <taxon>Mesorhabditis</taxon>
    </lineage>
</organism>
<feature type="region of interest" description="Disordered" evidence="1">
    <location>
        <begin position="589"/>
        <end position="614"/>
    </location>
</feature>
<protein>
    <recommendedName>
        <fullName evidence="5">VHS domain-containing protein</fullName>
    </recommendedName>
</protein>
<feature type="non-terminal residue" evidence="3">
    <location>
        <position position="670"/>
    </location>
</feature>
<evidence type="ECO:0000256" key="2">
    <source>
        <dbReference type="SAM" id="SignalP"/>
    </source>
</evidence>
<evidence type="ECO:0000256" key="1">
    <source>
        <dbReference type="SAM" id="MobiDB-lite"/>
    </source>
</evidence>
<evidence type="ECO:0000313" key="3">
    <source>
        <dbReference type="EMBL" id="CAJ0564033.1"/>
    </source>
</evidence>
<feature type="region of interest" description="Disordered" evidence="1">
    <location>
        <begin position="361"/>
        <end position="391"/>
    </location>
</feature>
<dbReference type="EMBL" id="CATQJA010000778">
    <property type="protein sequence ID" value="CAJ0564033.1"/>
    <property type="molecule type" value="Genomic_DNA"/>
</dbReference>
<keyword evidence="2" id="KW-0732">Signal</keyword>
<sequence length="670" mass="72672">MLFKSAYLMLSLLSLISTVSSGTASIQALVDCDAEWANQVLDVVVAKERDPMRIRHIHAILQSCNKAQLQKVAEISVFLFEKNTYPNPQLMQEIRRLSESTREERLRRVLALKSQLPEHLHQPLGQLATIWVNGALSSNEKSALMGRSLGNLDEEDRAQLENALASATETTKPARIQYGPSPRLSAVAQEHVEVEAPRPDAKAPSPFGGFGSLEHFVAPPGPQPHIVGTSGEQLPAEVLREIAENQNQKNSLVPAKQHSSAELPANADDADEEKPLFRSHRPFSVGSVAKELGPIIPVEVHTEAPPNIPDPDLLTTKPSVWRDAARLLQEGTNIPSRIGRLIDQAVRHPDQLANQLQHVAKGAEAEEERRSWLPARRSDQPPIVPVNQAPSSQISLDRLDTAVDRFSSTGPANRFVLGGQPQLGLGGIPSALPFQPFPSQPSGMMGMPGLGGAAFGLPVGQQIPDTMPGTPFWMANQMGQAGGLQQSTLGMPGALIPGVLFPSQPNVNTAGAATSLVNTQQYTFPIERGQKYLQNLPSWSPMPQPNVGVDQQTPFRVLGSKTLSVDKKPPAFQAQSLDRGLEGTRRFSKVSMQSTPTIHDGRTVNVHRSSTCPTGNHRKKCLLEASRRLDPGIESLTGSFRLRNTPPDSGHYGPHRFVSVDINPTESVVG</sequence>
<feature type="signal peptide" evidence="2">
    <location>
        <begin position="1"/>
        <end position="21"/>
    </location>
</feature>
<comment type="caution">
    <text evidence="3">The sequence shown here is derived from an EMBL/GenBank/DDBJ whole genome shotgun (WGS) entry which is preliminary data.</text>
</comment>
<name>A0AA36C7Y3_9BILA</name>
<proteinExistence type="predicted"/>
<dbReference type="Proteomes" id="UP001177023">
    <property type="component" value="Unassembled WGS sequence"/>
</dbReference>
<evidence type="ECO:0000313" key="4">
    <source>
        <dbReference type="Proteomes" id="UP001177023"/>
    </source>
</evidence>
<gene>
    <name evidence="3" type="ORF">MSPICULIGERA_LOCUS2730</name>
</gene>
<keyword evidence="4" id="KW-1185">Reference proteome</keyword>
<feature type="compositionally biased region" description="Basic and acidic residues" evidence="1">
    <location>
        <begin position="361"/>
        <end position="379"/>
    </location>
</feature>